<keyword evidence="8" id="KW-0496">Mitochondrion</keyword>
<dbReference type="GO" id="GO:0005739">
    <property type="term" value="C:mitochondrion"/>
    <property type="evidence" value="ECO:0007669"/>
    <property type="project" value="UniProtKB-SubCell"/>
</dbReference>
<dbReference type="Proteomes" id="UP000789390">
    <property type="component" value="Unassembled WGS sequence"/>
</dbReference>
<dbReference type="CDD" id="cd18102">
    <property type="entry name" value="Trm10_MRRP1"/>
    <property type="match status" value="1"/>
</dbReference>
<comment type="caution">
    <text evidence="12">The sequence shown here is derived from an EMBL/GenBank/DDBJ whole genome shotgun (WGS) entry which is preliminary data.</text>
</comment>
<dbReference type="AlphaFoldDB" id="A0A8J2WDP4"/>
<evidence type="ECO:0000256" key="10">
    <source>
        <dbReference type="SAM" id="MobiDB-lite"/>
    </source>
</evidence>
<dbReference type="PANTHER" id="PTHR13563">
    <property type="entry name" value="TRNA (GUANINE-9-) METHYLTRANSFERASE"/>
    <property type="match status" value="1"/>
</dbReference>
<reference evidence="12" key="1">
    <citation type="submission" date="2021-11" db="EMBL/GenBank/DDBJ databases">
        <authorList>
            <person name="Schell T."/>
        </authorList>
    </citation>
    <scope>NUCLEOTIDE SEQUENCE</scope>
    <source>
        <strain evidence="12">M5</strain>
    </source>
</reference>
<keyword evidence="6" id="KW-0809">Transit peptide</keyword>
<keyword evidence="13" id="KW-1185">Reference proteome</keyword>
<sequence length="325" mass="37625">MKEERRVKREAELKTLREEKQSKPPSEQHIDYGLGKNTIFLKIYDITMDHYLNDRVAQASMFDLPVVYDHSYEPHMSQQELKNTAKQLALAFSVNREHKNPFPIQFCNVNFNGPVMKHLLKHIPTLYNPEFPINISHKSYLDMFPREKLVYLTPHCRNEMTHFDYDSVYIIGSMVDRGESQPHSLAIAKRENLRMAKLPLDRYLRFGGGSGKSLTLNQMISILLELKTHGDWDKALQAVPKRKLMDPYGNNESPSTMKYPGQRSRDNGNLDELLFSNVPRKMGKSVDKNEKSTTKIPYGELAQSIYQYVVSKTSKARESIKKKIS</sequence>
<dbReference type="GO" id="GO:0032259">
    <property type="term" value="P:methylation"/>
    <property type="evidence" value="ECO:0007669"/>
    <property type="project" value="UniProtKB-KW"/>
</dbReference>
<evidence type="ECO:0000256" key="4">
    <source>
        <dbReference type="ARBA" id="ARBA00022691"/>
    </source>
</evidence>
<organism evidence="12 13">
    <name type="scientific">Daphnia galeata</name>
    <dbReference type="NCBI Taxonomy" id="27404"/>
    <lineage>
        <taxon>Eukaryota</taxon>
        <taxon>Metazoa</taxon>
        <taxon>Ecdysozoa</taxon>
        <taxon>Arthropoda</taxon>
        <taxon>Crustacea</taxon>
        <taxon>Branchiopoda</taxon>
        <taxon>Diplostraca</taxon>
        <taxon>Cladocera</taxon>
        <taxon>Anomopoda</taxon>
        <taxon>Daphniidae</taxon>
        <taxon>Daphnia</taxon>
    </lineage>
</organism>
<dbReference type="InterPro" id="IPR025812">
    <property type="entry name" value="Trm10_C_MTase_dom"/>
</dbReference>
<dbReference type="Gene3D" id="3.40.1280.30">
    <property type="match status" value="1"/>
</dbReference>
<evidence type="ECO:0000256" key="1">
    <source>
        <dbReference type="ARBA" id="ARBA00004173"/>
    </source>
</evidence>
<dbReference type="OrthoDB" id="9976048at2759"/>
<feature type="region of interest" description="Disordered" evidence="10">
    <location>
        <begin position="1"/>
        <end position="30"/>
    </location>
</feature>
<evidence type="ECO:0000256" key="8">
    <source>
        <dbReference type="ARBA" id="ARBA00023128"/>
    </source>
</evidence>
<dbReference type="InterPro" id="IPR007356">
    <property type="entry name" value="tRNA_m1G_MeTrfase_euk"/>
</dbReference>
<proteinExistence type="predicted"/>
<dbReference type="InterPro" id="IPR028564">
    <property type="entry name" value="MT_TRM10-typ"/>
</dbReference>
<dbReference type="PANTHER" id="PTHR13563:SF5">
    <property type="entry name" value="TRNA METHYLTRANSFERASE 10 HOMOLOG C"/>
    <property type="match status" value="1"/>
</dbReference>
<evidence type="ECO:0000313" key="13">
    <source>
        <dbReference type="Proteomes" id="UP000789390"/>
    </source>
</evidence>
<keyword evidence="5" id="KW-0819">tRNA processing</keyword>
<dbReference type="PROSITE" id="PS51675">
    <property type="entry name" value="SAM_MT_TRM10"/>
    <property type="match status" value="1"/>
</dbReference>
<dbReference type="FunFam" id="3.40.1280.30:FF:000003">
    <property type="entry name" value="tRNA methyltransferase 10C, mitochondrial RNase P subunit"/>
    <property type="match status" value="1"/>
</dbReference>
<evidence type="ECO:0000256" key="6">
    <source>
        <dbReference type="ARBA" id="ARBA00022946"/>
    </source>
</evidence>
<keyword evidence="4" id="KW-0949">S-adenosyl-L-methionine</keyword>
<evidence type="ECO:0000259" key="11">
    <source>
        <dbReference type="PROSITE" id="PS51675"/>
    </source>
</evidence>
<dbReference type="GO" id="GO:0097745">
    <property type="term" value="P:mitochondrial tRNA 5'-end processing"/>
    <property type="evidence" value="ECO:0007669"/>
    <property type="project" value="TreeGrafter"/>
</dbReference>
<keyword evidence="2" id="KW-0489">Methyltransferase</keyword>
<name>A0A8J2WDP4_9CRUS</name>
<accession>A0A8J2WDP4</accession>
<evidence type="ECO:0000256" key="9">
    <source>
        <dbReference type="ARBA" id="ARBA00029803"/>
    </source>
</evidence>
<comment type="subcellular location">
    <subcellularLocation>
        <location evidence="1">Mitochondrion</location>
    </subcellularLocation>
</comment>
<dbReference type="GO" id="GO:0070131">
    <property type="term" value="P:positive regulation of mitochondrial translation"/>
    <property type="evidence" value="ECO:0007669"/>
    <property type="project" value="TreeGrafter"/>
</dbReference>
<dbReference type="GO" id="GO:0005654">
    <property type="term" value="C:nucleoplasm"/>
    <property type="evidence" value="ECO:0007669"/>
    <property type="project" value="TreeGrafter"/>
</dbReference>
<feature type="region of interest" description="Disordered" evidence="10">
    <location>
        <begin position="244"/>
        <end position="268"/>
    </location>
</feature>
<dbReference type="GO" id="GO:0000049">
    <property type="term" value="F:tRNA binding"/>
    <property type="evidence" value="ECO:0007669"/>
    <property type="project" value="TreeGrafter"/>
</dbReference>
<keyword evidence="7" id="KW-0175">Coiled coil</keyword>
<feature type="domain" description="SAM-dependent MTase TRM10-type" evidence="11">
    <location>
        <begin position="52"/>
        <end position="246"/>
    </location>
</feature>
<evidence type="ECO:0000256" key="5">
    <source>
        <dbReference type="ARBA" id="ARBA00022694"/>
    </source>
</evidence>
<dbReference type="GO" id="GO:0008168">
    <property type="term" value="F:methyltransferase activity"/>
    <property type="evidence" value="ECO:0007669"/>
    <property type="project" value="UniProtKB-KW"/>
</dbReference>
<dbReference type="EMBL" id="CAKKLH010000103">
    <property type="protein sequence ID" value="CAH0103206.1"/>
    <property type="molecule type" value="Genomic_DNA"/>
</dbReference>
<gene>
    <name evidence="12" type="ORF">DGAL_LOCUS5740</name>
</gene>
<evidence type="ECO:0000313" key="12">
    <source>
        <dbReference type="EMBL" id="CAH0103206.1"/>
    </source>
</evidence>
<protein>
    <recommendedName>
        <fullName evidence="9">RNA (guanine-9-)-methyltransferase domain-containing protein 1</fullName>
    </recommendedName>
</protein>
<evidence type="ECO:0000256" key="3">
    <source>
        <dbReference type="ARBA" id="ARBA00022679"/>
    </source>
</evidence>
<evidence type="ECO:0000256" key="7">
    <source>
        <dbReference type="ARBA" id="ARBA00023054"/>
    </source>
</evidence>
<dbReference type="InterPro" id="IPR038459">
    <property type="entry name" value="MT_TRM10-typ_sf"/>
</dbReference>
<evidence type="ECO:0000256" key="2">
    <source>
        <dbReference type="ARBA" id="ARBA00022603"/>
    </source>
</evidence>
<keyword evidence="3" id="KW-0808">Transferase</keyword>